<feature type="non-terminal residue" evidence="7">
    <location>
        <position position="1"/>
    </location>
</feature>
<reference evidence="7" key="1">
    <citation type="submission" date="2021-02" db="EMBL/GenBank/DDBJ databases">
        <authorList>
            <person name="Dougan E. K."/>
            <person name="Rhodes N."/>
            <person name="Thang M."/>
            <person name="Chan C."/>
        </authorList>
    </citation>
    <scope>NUCLEOTIDE SEQUENCE</scope>
</reference>
<dbReference type="PANTHER" id="PTHR45992">
    <property type="entry name" value="EUKARYOTIC ELONGATION FACTOR 2 KINASE-RELATED"/>
    <property type="match status" value="1"/>
</dbReference>
<dbReference type="GO" id="GO:0005524">
    <property type="term" value="F:ATP binding"/>
    <property type="evidence" value="ECO:0007669"/>
    <property type="project" value="UniProtKB-KW"/>
</dbReference>
<dbReference type="InterPro" id="IPR051852">
    <property type="entry name" value="Alpha-type_PK"/>
</dbReference>
<dbReference type="SUPFAM" id="SSF56112">
    <property type="entry name" value="Protein kinase-like (PK-like)"/>
    <property type="match status" value="1"/>
</dbReference>
<dbReference type="Pfam" id="PF02816">
    <property type="entry name" value="Alpha_kinase"/>
    <property type="match status" value="1"/>
</dbReference>
<dbReference type="GO" id="GO:0004674">
    <property type="term" value="F:protein serine/threonine kinase activity"/>
    <property type="evidence" value="ECO:0007669"/>
    <property type="project" value="UniProtKB-KW"/>
</dbReference>
<evidence type="ECO:0000256" key="5">
    <source>
        <dbReference type="ARBA" id="ARBA00022840"/>
    </source>
</evidence>
<keyword evidence="4" id="KW-0418">Kinase</keyword>
<keyword evidence="2" id="KW-0808">Transferase</keyword>
<protein>
    <submittedName>
        <fullName evidence="7">Ak1 protein</fullName>
    </submittedName>
</protein>
<evidence type="ECO:0000256" key="1">
    <source>
        <dbReference type="ARBA" id="ARBA00022527"/>
    </source>
</evidence>
<evidence type="ECO:0000313" key="7">
    <source>
        <dbReference type="EMBL" id="CAE7712157.1"/>
    </source>
</evidence>
<dbReference type="PROSITE" id="PS51158">
    <property type="entry name" value="ALPHA_KINASE"/>
    <property type="match status" value="1"/>
</dbReference>
<keyword evidence="1" id="KW-0723">Serine/threonine-protein kinase</keyword>
<keyword evidence="5" id="KW-0067">ATP-binding</keyword>
<keyword evidence="3" id="KW-0547">Nucleotide-binding</keyword>
<sequence>VWKVFKTGSVFEDRFFDEDIHACKKAAELIERFNRRNCRLDCAVPMVHLNKPEVWVQQVSKKQGLVEPFIHGRYEKFNSNTGWADASHDLMQALSHYSWHASEGEYLLCDLQGSFRDGC</sequence>
<evidence type="ECO:0000256" key="4">
    <source>
        <dbReference type="ARBA" id="ARBA00022777"/>
    </source>
</evidence>
<gene>
    <name evidence="7" type="primary">ak1</name>
    <name evidence="7" type="ORF">SPIL2461_LOCUS20185</name>
</gene>
<dbReference type="Gene3D" id="3.20.200.10">
    <property type="entry name" value="MHCK/EF2 kinase"/>
    <property type="match status" value="1"/>
</dbReference>
<comment type="caution">
    <text evidence="7">The sequence shown here is derived from an EMBL/GenBank/DDBJ whole genome shotgun (WGS) entry which is preliminary data.</text>
</comment>
<proteinExistence type="predicted"/>
<evidence type="ECO:0000256" key="2">
    <source>
        <dbReference type="ARBA" id="ARBA00022679"/>
    </source>
</evidence>
<dbReference type="SMART" id="SM00811">
    <property type="entry name" value="Alpha_kinase"/>
    <property type="match status" value="1"/>
</dbReference>
<accession>A0A812X975</accession>
<dbReference type="OrthoDB" id="414472at2759"/>
<dbReference type="EMBL" id="CAJNIZ010045159">
    <property type="protein sequence ID" value="CAE7712157.1"/>
    <property type="molecule type" value="Genomic_DNA"/>
</dbReference>
<evidence type="ECO:0000259" key="6">
    <source>
        <dbReference type="PROSITE" id="PS51158"/>
    </source>
</evidence>
<keyword evidence="8" id="KW-1185">Reference proteome</keyword>
<evidence type="ECO:0000256" key="3">
    <source>
        <dbReference type="ARBA" id="ARBA00022741"/>
    </source>
</evidence>
<dbReference type="InterPro" id="IPR004166">
    <property type="entry name" value="a-kinase_dom"/>
</dbReference>
<name>A0A812X975_SYMPI</name>
<feature type="domain" description="Alpha-type protein kinase" evidence="6">
    <location>
        <begin position="1"/>
        <end position="119"/>
    </location>
</feature>
<organism evidence="7 8">
    <name type="scientific">Symbiodinium pilosum</name>
    <name type="common">Dinoflagellate</name>
    <dbReference type="NCBI Taxonomy" id="2952"/>
    <lineage>
        <taxon>Eukaryota</taxon>
        <taxon>Sar</taxon>
        <taxon>Alveolata</taxon>
        <taxon>Dinophyceae</taxon>
        <taxon>Suessiales</taxon>
        <taxon>Symbiodiniaceae</taxon>
        <taxon>Symbiodinium</taxon>
    </lineage>
</organism>
<dbReference type="AlphaFoldDB" id="A0A812X975"/>
<evidence type="ECO:0000313" key="8">
    <source>
        <dbReference type="Proteomes" id="UP000649617"/>
    </source>
</evidence>
<dbReference type="PANTHER" id="PTHR45992:SF11">
    <property type="entry name" value="ALPHA-TYPE PROTEIN KINASE DOMAIN-CONTAINING PROTEIN"/>
    <property type="match status" value="1"/>
</dbReference>
<dbReference type="Proteomes" id="UP000649617">
    <property type="component" value="Unassembled WGS sequence"/>
</dbReference>
<dbReference type="InterPro" id="IPR011009">
    <property type="entry name" value="Kinase-like_dom_sf"/>
</dbReference>